<reference evidence="11 12" key="1">
    <citation type="journal article" date="2014" name="Nat. Commun.">
        <title>Klebsormidium flaccidum genome reveals primary factors for plant terrestrial adaptation.</title>
        <authorList>
            <person name="Hori K."/>
            <person name="Maruyama F."/>
            <person name="Fujisawa T."/>
            <person name="Togashi T."/>
            <person name="Yamamoto N."/>
            <person name="Seo M."/>
            <person name="Sato S."/>
            <person name="Yamada T."/>
            <person name="Mori H."/>
            <person name="Tajima N."/>
            <person name="Moriyama T."/>
            <person name="Ikeuchi M."/>
            <person name="Watanabe M."/>
            <person name="Wada H."/>
            <person name="Kobayashi K."/>
            <person name="Saito M."/>
            <person name="Masuda T."/>
            <person name="Sasaki-Sekimoto Y."/>
            <person name="Mashiguchi K."/>
            <person name="Awai K."/>
            <person name="Shimojima M."/>
            <person name="Masuda S."/>
            <person name="Iwai M."/>
            <person name="Nobusawa T."/>
            <person name="Narise T."/>
            <person name="Kondo S."/>
            <person name="Saito H."/>
            <person name="Sato R."/>
            <person name="Murakawa M."/>
            <person name="Ihara Y."/>
            <person name="Oshima-Yamada Y."/>
            <person name="Ohtaka K."/>
            <person name="Satoh M."/>
            <person name="Sonobe K."/>
            <person name="Ishii M."/>
            <person name="Ohtani R."/>
            <person name="Kanamori-Sato M."/>
            <person name="Honoki R."/>
            <person name="Miyazaki D."/>
            <person name="Mochizuki H."/>
            <person name="Umetsu J."/>
            <person name="Higashi K."/>
            <person name="Shibata D."/>
            <person name="Kamiya Y."/>
            <person name="Sato N."/>
            <person name="Nakamura Y."/>
            <person name="Tabata S."/>
            <person name="Ida S."/>
            <person name="Kurokawa K."/>
            <person name="Ohta H."/>
        </authorList>
    </citation>
    <scope>NUCLEOTIDE SEQUENCE [LARGE SCALE GENOMIC DNA]</scope>
    <source>
        <strain evidence="11 12">NIES-2285</strain>
    </source>
</reference>
<evidence type="ECO:0000313" key="11">
    <source>
        <dbReference type="EMBL" id="GAQ79938.1"/>
    </source>
</evidence>
<dbReference type="Pfam" id="PF01018">
    <property type="entry name" value="GTP1_OBG"/>
    <property type="match status" value="1"/>
</dbReference>
<evidence type="ECO:0000256" key="3">
    <source>
        <dbReference type="ARBA" id="ARBA00022723"/>
    </source>
</evidence>
<dbReference type="InterPro" id="IPR036346">
    <property type="entry name" value="GTP-bd_prot_GTP1/OBG_C_sf"/>
</dbReference>
<evidence type="ECO:0000256" key="4">
    <source>
        <dbReference type="ARBA" id="ARBA00022741"/>
    </source>
</evidence>
<dbReference type="NCBIfam" id="NF008956">
    <property type="entry name" value="PRK12299.1"/>
    <property type="match status" value="1"/>
</dbReference>
<evidence type="ECO:0000259" key="9">
    <source>
        <dbReference type="PROSITE" id="PS51881"/>
    </source>
</evidence>
<dbReference type="GO" id="GO:0003924">
    <property type="term" value="F:GTPase activity"/>
    <property type="evidence" value="ECO:0000318"/>
    <property type="project" value="GO_Central"/>
</dbReference>
<evidence type="ECO:0000259" key="10">
    <source>
        <dbReference type="PROSITE" id="PS51883"/>
    </source>
</evidence>
<dbReference type="PRINTS" id="PR00326">
    <property type="entry name" value="GTP1OBG"/>
</dbReference>
<evidence type="ECO:0000256" key="5">
    <source>
        <dbReference type="ARBA" id="ARBA00022842"/>
    </source>
</evidence>
<dbReference type="OMA" id="HVQRCRV"/>
<dbReference type="InterPro" id="IPR015349">
    <property type="entry name" value="OCT_dom"/>
</dbReference>
<dbReference type="Pfam" id="PF09269">
    <property type="entry name" value="DUF1967"/>
    <property type="match status" value="1"/>
</dbReference>
<dbReference type="GO" id="GO:0005525">
    <property type="term" value="F:GTP binding"/>
    <property type="evidence" value="ECO:0000318"/>
    <property type="project" value="GO_Central"/>
</dbReference>
<dbReference type="PANTHER" id="PTHR11702:SF44">
    <property type="entry name" value="GTP-BINDING PROTEIN OBGC, CHLOROPLASTIC"/>
    <property type="match status" value="1"/>
</dbReference>
<comment type="cofactor">
    <cofactor evidence="1">
        <name>Mg(2+)</name>
        <dbReference type="ChEBI" id="CHEBI:18420"/>
    </cofactor>
</comment>
<keyword evidence="12" id="KW-1185">Reference proteome</keyword>
<dbReference type="PROSITE" id="PS00905">
    <property type="entry name" value="GTP1_OBG"/>
    <property type="match status" value="1"/>
</dbReference>
<dbReference type="NCBIfam" id="NF008955">
    <property type="entry name" value="PRK12297.1"/>
    <property type="match status" value="1"/>
</dbReference>
<dbReference type="CDD" id="cd01898">
    <property type="entry name" value="Obg"/>
    <property type="match status" value="1"/>
</dbReference>
<name>A0A1Y1HVR5_KLENI</name>
<feature type="domain" description="OBG-type G" evidence="8">
    <location>
        <begin position="165"/>
        <end position="332"/>
    </location>
</feature>
<organism evidence="11 12">
    <name type="scientific">Klebsormidium nitens</name>
    <name type="common">Green alga</name>
    <name type="synonym">Ulothrix nitens</name>
    <dbReference type="NCBI Taxonomy" id="105231"/>
    <lineage>
        <taxon>Eukaryota</taxon>
        <taxon>Viridiplantae</taxon>
        <taxon>Streptophyta</taxon>
        <taxon>Klebsormidiophyceae</taxon>
        <taxon>Klebsormidiales</taxon>
        <taxon>Klebsormidiaceae</taxon>
        <taxon>Klebsormidium</taxon>
    </lineage>
</organism>
<dbReference type="EMBL" id="DF236991">
    <property type="protein sequence ID" value="GAQ79938.1"/>
    <property type="molecule type" value="Genomic_DNA"/>
</dbReference>
<dbReference type="PROSITE" id="PS51881">
    <property type="entry name" value="OCT"/>
    <property type="match status" value="1"/>
</dbReference>
<evidence type="ECO:0000313" key="12">
    <source>
        <dbReference type="Proteomes" id="UP000054558"/>
    </source>
</evidence>
<dbReference type="Gene3D" id="3.30.300.350">
    <property type="entry name" value="GTP-binding protein OBG, C-terminal domain"/>
    <property type="match status" value="1"/>
</dbReference>
<protein>
    <submittedName>
        <fullName evidence="11">GTP-binding protein Obg/CgtA</fullName>
    </submittedName>
</protein>
<feature type="domain" description="OCT" evidence="9">
    <location>
        <begin position="355"/>
        <end position="437"/>
    </location>
</feature>
<dbReference type="Pfam" id="PF01926">
    <property type="entry name" value="MMR_HSR1"/>
    <property type="match status" value="1"/>
</dbReference>
<keyword evidence="5" id="KW-0460">Magnesium</keyword>
<feature type="compositionally biased region" description="Basic and acidic residues" evidence="7">
    <location>
        <begin position="71"/>
        <end position="87"/>
    </location>
</feature>
<dbReference type="SUPFAM" id="SSF102741">
    <property type="entry name" value="Obg GTP-binding protein C-terminal domain"/>
    <property type="match status" value="1"/>
</dbReference>
<evidence type="ECO:0000256" key="2">
    <source>
        <dbReference type="ARBA" id="ARBA00007699"/>
    </source>
</evidence>
<dbReference type="InterPro" id="IPR027417">
    <property type="entry name" value="P-loop_NTPase"/>
</dbReference>
<dbReference type="Gene3D" id="3.40.50.300">
    <property type="entry name" value="P-loop containing nucleotide triphosphate hydrolases"/>
    <property type="match status" value="1"/>
</dbReference>
<evidence type="ECO:0000256" key="1">
    <source>
        <dbReference type="ARBA" id="ARBA00001946"/>
    </source>
</evidence>
<sequence>MRCFDTAKVYVKAGDGGNGCVAFRREKFVAYGGPSGGNGGRGGHVFVEVDQGMNSLQPFRKQIHFRAGRGGHGEGSKCEGPKGDDITIKVPPGTVIKRAREGGEEEGEWLMELVKPGEKQVLIPGGRGGRGNTSFKSSQNKAPVIAENGEEGREMWVELELKLVADVGIVGVPNAGKSTLLSVISAARPKIANYPFTTLVPNLGVVEIDYETIVFADVPGLLEGAHTGHGLGQEFLRHCERSRVLVHMIDGTSPQPVHDFEAICNEMALFNPTLAQKPQIVAFNKMDLPEAQEAWPAFQAAMLERGIEPVAISAVAQENVTTILRQTQALLKEIANPYAFDPFERQERKVKVTVPSNDTGPPIDVFSIEQDPHTRTWTVIGEGLERFTQMTNWEYYEAIKRFQKVLDASGVNQELRRRGVREGDTVELGEMEFSWMDKEDWNTFGDGWTRGTRGSKHWPH</sequence>
<dbReference type="OrthoDB" id="347018at2759"/>
<comment type="similarity">
    <text evidence="2">Belongs to the TRAFAC class OBG-HflX-like GTPase superfamily. OBG GTPase family.</text>
</comment>
<accession>A0A1Y1HVR5</accession>
<feature type="domain" description="Obg" evidence="10">
    <location>
        <begin position="1"/>
        <end position="164"/>
    </location>
</feature>
<dbReference type="Gene3D" id="2.70.210.12">
    <property type="entry name" value="GTP1/OBG domain"/>
    <property type="match status" value="1"/>
</dbReference>
<dbReference type="GO" id="GO:0042254">
    <property type="term" value="P:ribosome biogenesis"/>
    <property type="evidence" value="ECO:0007669"/>
    <property type="project" value="UniProtKB-UniRule"/>
</dbReference>
<dbReference type="FunFam" id="2.70.210.12:FF:000001">
    <property type="entry name" value="GTPase Obg"/>
    <property type="match status" value="1"/>
</dbReference>
<evidence type="ECO:0000256" key="6">
    <source>
        <dbReference type="ARBA" id="ARBA00023134"/>
    </source>
</evidence>
<dbReference type="NCBIfam" id="TIGR02729">
    <property type="entry name" value="Obg_CgtA"/>
    <property type="match status" value="1"/>
</dbReference>
<keyword evidence="3" id="KW-0479">Metal-binding</keyword>
<feature type="region of interest" description="Disordered" evidence="7">
    <location>
        <begin position="67"/>
        <end position="87"/>
    </location>
</feature>
<dbReference type="GO" id="GO:0000287">
    <property type="term" value="F:magnesium ion binding"/>
    <property type="evidence" value="ECO:0007669"/>
    <property type="project" value="InterPro"/>
</dbReference>
<dbReference type="AlphaFoldDB" id="A0A1Y1HVR5"/>
<dbReference type="SUPFAM" id="SSF52540">
    <property type="entry name" value="P-loop containing nucleoside triphosphate hydrolases"/>
    <property type="match status" value="1"/>
</dbReference>
<keyword evidence="4" id="KW-0547">Nucleotide-binding</keyword>
<dbReference type="STRING" id="105231.A0A1Y1HVR5"/>
<dbReference type="NCBIfam" id="NF008954">
    <property type="entry name" value="PRK12296.1"/>
    <property type="match status" value="1"/>
</dbReference>
<dbReference type="GO" id="GO:0005739">
    <property type="term" value="C:mitochondrion"/>
    <property type="evidence" value="ECO:0000318"/>
    <property type="project" value="GO_Central"/>
</dbReference>
<dbReference type="InterPro" id="IPR014100">
    <property type="entry name" value="GTP-bd_Obg/CgtA"/>
</dbReference>
<dbReference type="HAMAP" id="MF_01454">
    <property type="entry name" value="GTPase_Obg"/>
    <property type="match status" value="1"/>
</dbReference>
<dbReference type="PROSITE" id="PS51710">
    <property type="entry name" value="G_OBG"/>
    <property type="match status" value="1"/>
</dbReference>
<dbReference type="SUPFAM" id="SSF82051">
    <property type="entry name" value="Obg GTP-binding protein N-terminal domain"/>
    <property type="match status" value="1"/>
</dbReference>
<evidence type="ECO:0000256" key="7">
    <source>
        <dbReference type="SAM" id="MobiDB-lite"/>
    </source>
</evidence>
<gene>
    <name evidence="11" type="ORF">KFL_000420100</name>
</gene>
<dbReference type="PROSITE" id="PS51883">
    <property type="entry name" value="OBG"/>
    <property type="match status" value="1"/>
</dbReference>
<dbReference type="Proteomes" id="UP000054558">
    <property type="component" value="Unassembled WGS sequence"/>
</dbReference>
<dbReference type="InterPro" id="IPR006074">
    <property type="entry name" value="GTP1-OBG_CS"/>
</dbReference>
<dbReference type="NCBIfam" id="TIGR03595">
    <property type="entry name" value="Obg_CgtA_exten"/>
    <property type="match status" value="1"/>
</dbReference>
<dbReference type="InterPro" id="IPR006073">
    <property type="entry name" value="GTP-bd"/>
</dbReference>
<dbReference type="InterPro" id="IPR036726">
    <property type="entry name" value="GTP1_OBG_dom_sf"/>
</dbReference>
<dbReference type="InterPro" id="IPR045086">
    <property type="entry name" value="OBG_GTPase"/>
</dbReference>
<dbReference type="InterPro" id="IPR031167">
    <property type="entry name" value="G_OBG"/>
</dbReference>
<dbReference type="InterPro" id="IPR006169">
    <property type="entry name" value="GTP1_OBG_dom"/>
</dbReference>
<keyword evidence="6" id="KW-0342">GTP-binding</keyword>
<evidence type="ECO:0000259" key="8">
    <source>
        <dbReference type="PROSITE" id="PS51710"/>
    </source>
</evidence>
<proteinExistence type="inferred from homology"/>
<dbReference type="PANTHER" id="PTHR11702">
    <property type="entry name" value="DEVELOPMENTALLY REGULATED GTP-BINDING PROTEIN-RELATED"/>
    <property type="match status" value="1"/>
</dbReference>